<reference evidence="2" key="1">
    <citation type="submission" date="2020-01" db="EMBL/GenBank/DDBJ databases">
        <authorList>
            <consortium name="DOE Joint Genome Institute"/>
            <person name="Haridas S."/>
            <person name="Albert R."/>
            <person name="Binder M."/>
            <person name="Bloem J."/>
            <person name="Labutti K."/>
            <person name="Salamov A."/>
            <person name="Andreopoulos B."/>
            <person name="Baker S.E."/>
            <person name="Barry K."/>
            <person name="Bills G."/>
            <person name="Bluhm B.H."/>
            <person name="Cannon C."/>
            <person name="Castanera R."/>
            <person name="Culley D.E."/>
            <person name="Daum C."/>
            <person name="Ezra D."/>
            <person name="Gonzalez J.B."/>
            <person name="Henrissat B."/>
            <person name="Kuo A."/>
            <person name="Liang C."/>
            <person name="Lipzen A."/>
            <person name="Lutzoni F."/>
            <person name="Magnuson J."/>
            <person name="Mondo S."/>
            <person name="Nolan M."/>
            <person name="Ohm R."/>
            <person name="Pangilinan J."/>
            <person name="Park H.-J."/>
            <person name="Ramirez L."/>
            <person name="Alfaro M."/>
            <person name="Sun H."/>
            <person name="Tritt A."/>
            <person name="Yoshinaga Y."/>
            <person name="Zwiers L.-H."/>
            <person name="Turgeon B.G."/>
            <person name="Goodwin S.B."/>
            <person name="Spatafora J.W."/>
            <person name="Crous P.W."/>
            <person name="Grigoriev I.V."/>
        </authorList>
    </citation>
    <scope>NUCLEOTIDE SEQUENCE</scope>
    <source>
        <strain evidence="2">IPT5</strain>
    </source>
</reference>
<evidence type="ECO:0000313" key="2">
    <source>
        <dbReference type="EMBL" id="KAF2848482.1"/>
    </source>
</evidence>
<gene>
    <name evidence="2" type="ORF">T440DRAFT_166532</name>
</gene>
<dbReference type="Proteomes" id="UP000799423">
    <property type="component" value="Unassembled WGS sequence"/>
</dbReference>
<evidence type="ECO:0000313" key="3">
    <source>
        <dbReference type="Proteomes" id="UP000799423"/>
    </source>
</evidence>
<evidence type="ECO:0000256" key="1">
    <source>
        <dbReference type="SAM" id="MobiDB-lite"/>
    </source>
</evidence>
<proteinExistence type="predicted"/>
<sequence length="200" mass="21515">MTLAARLRLAIGNGAGSEVIFAESGGWRSARSGLWGLRPGANTYPVNGPRGLAAGCGLRDRPRGRRGRRGVGGQQQQSWAGRAQWRWCRRQAGRRCRTAAVLERVVGCAGGGLVGGRLEGRYFWLKAAGTWLDADALFQSVESAVSVGDGRRRRRGSWGDHDAAVPRQATQIRRGQWFMAAGVRWLAGRRGRGGFASGGS</sequence>
<name>A0A6A7AZC9_9PLEO</name>
<feature type="region of interest" description="Disordered" evidence="1">
    <location>
        <begin position="58"/>
        <end position="77"/>
    </location>
</feature>
<keyword evidence="3" id="KW-1185">Reference proteome</keyword>
<organism evidence="2 3">
    <name type="scientific">Plenodomus tracheiphilus IPT5</name>
    <dbReference type="NCBI Taxonomy" id="1408161"/>
    <lineage>
        <taxon>Eukaryota</taxon>
        <taxon>Fungi</taxon>
        <taxon>Dikarya</taxon>
        <taxon>Ascomycota</taxon>
        <taxon>Pezizomycotina</taxon>
        <taxon>Dothideomycetes</taxon>
        <taxon>Pleosporomycetidae</taxon>
        <taxon>Pleosporales</taxon>
        <taxon>Pleosporineae</taxon>
        <taxon>Leptosphaeriaceae</taxon>
        <taxon>Plenodomus</taxon>
    </lineage>
</organism>
<dbReference type="EMBL" id="MU006317">
    <property type="protein sequence ID" value="KAF2848482.1"/>
    <property type="molecule type" value="Genomic_DNA"/>
</dbReference>
<protein>
    <submittedName>
        <fullName evidence="2">Uncharacterized protein</fullName>
    </submittedName>
</protein>
<dbReference type="AlphaFoldDB" id="A0A6A7AZC9"/>
<accession>A0A6A7AZC9</accession>